<sequence length="103" mass="11771">MKTQTEVIVLTPDQLIEHINVAITPILERLEEVEKKLAQDKLCYTSNEIGKLLSVSGRTVRNWIVQGKADHNGKLHHLDAIELLPGRYTIQLSDVKKFMGFYK</sequence>
<dbReference type="Proteomes" id="UP000436006">
    <property type="component" value="Unassembled WGS sequence"/>
</dbReference>
<evidence type="ECO:0008006" key="3">
    <source>
        <dbReference type="Google" id="ProtNLM"/>
    </source>
</evidence>
<gene>
    <name evidence="1" type="ORF">GO755_40080</name>
</gene>
<comment type="caution">
    <text evidence="1">The sequence shown here is derived from an EMBL/GenBank/DDBJ whole genome shotgun (WGS) entry which is preliminary data.</text>
</comment>
<organism evidence="1 2">
    <name type="scientific">Spirosoma arboris</name>
    <dbReference type="NCBI Taxonomy" id="2682092"/>
    <lineage>
        <taxon>Bacteria</taxon>
        <taxon>Pseudomonadati</taxon>
        <taxon>Bacteroidota</taxon>
        <taxon>Cytophagia</taxon>
        <taxon>Cytophagales</taxon>
        <taxon>Cytophagaceae</taxon>
        <taxon>Spirosoma</taxon>
    </lineage>
</organism>
<accession>A0A7K1SRS5</accession>
<keyword evidence="2" id="KW-1185">Reference proteome</keyword>
<evidence type="ECO:0000313" key="2">
    <source>
        <dbReference type="Proteomes" id="UP000436006"/>
    </source>
</evidence>
<protein>
    <recommendedName>
        <fullName evidence="3">Helix-turn-helix domain-containing protein</fullName>
    </recommendedName>
</protein>
<name>A0A7K1SRS5_9BACT</name>
<dbReference type="RefSeq" id="WP_157591074.1">
    <property type="nucleotide sequence ID" value="NZ_WPIN01000036.1"/>
</dbReference>
<reference evidence="1 2" key="1">
    <citation type="submission" date="2019-12" db="EMBL/GenBank/DDBJ databases">
        <title>Spirosoma sp. HMF4905 genome sequencing and assembly.</title>
        <authorList>
            <person name="Kang H."/>
            <person name="Cha I."/>
            <person name="Kim H."/>
            <person name="Joh K."/>
        </authorList>
    </citation>
    <scope>NUCLEOTIDE SEQUENCE [LARGE SCALE GENOMIC DNA]</scope>
    <source>
        <strain evidence="1 2">HMF4905</strain>
    </source>
</reference>
<dbReference type="EMBL" id="WPIN01000036">
    <property type="protein sequence ID" value="MVM36276.1"/>
    <property type="molecule type" value="Genomic_DNA"/>
</dbReference>
<proteinExistence type="predicted"/>
<evidence type="ECO:0000313" key="1">
    <source>
        <dbReference type="EMBL" id="MVM36276.1"/>
    </source>
</evidence>
<dbReference type="AlphaFoldDB" id="A0A7K1SRS5"/>